<dbReference type="InterPro" id="IPR023753">
    <property type="entry name" value="FAD/NAD-binding_dom"/>
</dbReference>
<dbReference type="InterPro" id="IPR028261">
    <property type="entry name" value="DPD_II"/>
</dbReference>
<dbReference type="GO" id="GO:0016040">
    <property type="term" value="F:glutamate synthase (NADH) activity"/>
    <property type="evidence" value="ECO:0007669"/>
    <property type="project" value="UniProtKB-EC"/>
</dbReference>
<keyword evidence="5" id="KW-0411">Iron-sulfur</keyword>
<gene>
    <name evidence="9" type="ORF">F4560_001534</name>
</gene>
<dbReference type="Gene3D" id="3.40.50.720">
    <property type="entry name" value="NAD(P)-binding Rossmann-like Domain"/>
    <property type="match status" value="1"/>
</dbReference>
<dbReference type="PRINTS" id="PR00419">
    <property type="entry name" value="ADXRDTASE"/>
</dbReference>
<dbReference type="PANTHER" id="PTHR43100:SF1">
    <property type="entry name" value="GLUTAMATE SYNTHASE [NADPH] SMALL CHAIN"/>
    <property type="match status" value="1"/>
</dbReference>
<sequence>MADPRGFLTTERETPRSRPVFLRLRDWREVYEEFEQPKLEKQAGRCMDCGIPFCHQGCPLGNLIPEWNNLVWKEDWRLASERLHATNNFPEFTGTLCPAPCEAACVVGINGDAVTIKRVEISIIDRAWDEGWVTPQLPPTRTGRKVAVVGSGPAGLAAAQQLTRAGHDVVVLERADAIGGLLRYGIPEFKMEKWRLDRRLDQMRAEGTEFRTGVNVGVDVTVEELRESYDAVVLAGGATAWRDLPVPGRSLTGVHQAMEYLPWANKVARGELDAPPITAEGKHVVVIGGGDTGADCVGTAHRQGALSVTQLEIMPRPPEKRAEAHPWPTYPMLYRVTSAHEEGGERLYAVSTVEFLGDDAGAVRALKLVEVEASGGRFEPVPGSEREIPAQLVTLAMGFVGPEKDGLLTELGVGLDARGNVARDDSFATSVDGVFVAGDMGRGQSLIVWAIAEGRSAAAGVDAYLTGRHVLPRPIEPTDRPLV</sequence>
<dbReference type="EMBL" id="JACHMO010000001">
    <property type="protein sequence ID" value="MBB5801766.1"/>
    <property type="molecule type" value="Genomic_DNA"/>
</dbReference>
<protein>
    <submittedName>
        <fullName evidence="9">Glutamate synthase (NADPH/NADH) small chain</fullName>
        <ecNumber evidence="9">1.4.1.13</ecNumber>
        <ecNumber evidence="9">1.4.1.14</ecNumber>
    </submittedName>
</protein>
<dbReference type="GO" id="GO:0051536">
    <property type="term" value="F:iron-sulfur cluster binding"/>
    <property type="evidence" value="ECO:0007669"/>
    <property type="project" value="UniProtKB-KW"/>
</dbReference>
<keyword evidence="3 9" id="KW-0560">Oxidoreductase</keyword>
<dbReference type="PANTHER" id="PTHR43100">
    <property type="entry name" value="GLUTAMATE SYNTHASE [NADPH] SMALL CHAIN"/>
    <property type="match status" value="1"/>
</dbReference>
<name>A0A7W9HGW3_9PSEU</name>
<feature type="domain" description="4Fe-4S ferredoxin-type" evidence="8">
    <location>
        <begin position="37"/>
        <end position="68"/>
    </location>
</feature>
<dbReference type="GO" id="GO:0046872">
    <property type="term" value="F:metal ion binding"/>
    <property type="evidence" value="ECO:0007669"/>
    <property type="project" value="UniProtKB-KW"/>
</dbReference>
<dbReference type="InterPro" id="IPR006005">
    <property type="entry name" value="Glut_synth_ssu1"/>
</dbReference>
<keyword evidence="6" id="KW-0314">Glutamate biosynthesis</keyword>
<dbReference type="SUPFAM" id="SSF46548">
    <property type="entry name" value="alpha-helical ferredoxin"/>
    <property type="match status" value="1"/>
</dbReference>
<evidence type="ECO:0000313" key="9">
    <source>
        <dbReference type="EMBL" id="MBB5801766.1"/>
    </source>
</evidence>
<dbReference type="RefSeq" id="WP_184918039.1">
    <property type="nucleotide sequence ID" value="NZ_JACHMO010000001.1"/>
</dbReference>
<evidence type="ECO:0000313" key="10">
    <source>
        <dbReference type="Proteomes" id="UP000552097"/>
    </source>
</evidence>
<keyword evidence="4" id="KW-0408">Iron</keyword>
<evidence type="ECO:0000256" key="3">
    <source>
        <dbReference type="ARBA" id="ARBA00023002"/>
    </source>
</evidence>
<dbReference type="SUPFAM" id="SSF51971">
    <property type="entry name" value="Nucleotide-binding domain"/>
    <property type="match status" value="2"/>
</dbReference>
<dbReference type="InterPro" id="IPR017896">
    <property type="entry name" value="4Fe4S_Fe-S-bd"/>
</dbReference>
<dbReference type="FunFam" id="3.50.50.60:FF:000124">
    <property type="entry name" value="Glutamate synthase small subunit"/>
    <property type="match status" value="1"/>
</dbReference>
<dbReference type="Pfam" id="PF14691">
    <property type="entry name" value="Fer4_20"/>
    <property type="match status" value="1"/>
</dbReference>
<dbReference type="EC" id="1.4.1.14" evidence="9"/>
<keyword evidence="1" id="KW-0028">Amino-acid biosynthesis</keyword>
<dbReference type="AlphaFoldDB" id="A0A7W9HGW3"/>
<dbReference type="EC" id="1.4.1.13" evidence="9"/>
<dbReference type="InterPro" id="IPR051394">
    <property type="entry name" value="Glutamate_Synthase"/>
</dbReference>
<accession>A0A7W9HGW3</accession>
<keyword evidence="2" id="KW-0479">Metal-binding</keyword>
<dbReference type="Gene3D" id="1.10.1060.10">
    <property type="entry name" value="Alpha-helical ferredoxin"/>
    <property type="match status" value="1"/>
</dbReference>
<dbReference type="GO" id="GO:0016639">
    <property type="term" value="F:oxidoreductase activity, acting on the CH-NH2 group of donors, NAD or NADP as acceptor"/>
    <property type="evidence" value="ECO:0007669"/>
    <property type="project" value="InterPro"/>
</dbReference>
<dbReference type="Gene3D" id="3.50.50.60">
    <property type="entry name" value="FAD/NAD(P)-binding domain"/>
    <property type="match status" value="1"/>
</dbReference>
<dbReference type="PROSITE" id="PS51379">
    <property type="entry name" value="4FE4S_FER_2"/>
    <property type="match status" value="1"/>
</dbReference>
<dbReference type="InterPro" id="IPR009051">
    <property type="entry name" value="Helical_ferredxn"/>
</dbReference>
<proteinExistence type="predicted"/>
<dbReference type="Pfam" id="PF07992">
    <property type="entry name" value="Pyr_redox_2"/>
    <property type="match status" value="1"/>
</dbReference>
<dbReference type="NCBIfam" id="TIGR01317">
    <property type="entry name" value="GOGAT_sm_gam"/>
    <property type="match status" value="1"/>
</dbReference>
<reference evidence="9 10" key="1">
    <citation type="submission" date="2020-08" db="EMBL/GenBank/DDBJ databases">
        <title>Sequencing the genomes of 1000 actinobacteria strains.</title>
        <authorList>
            <person name="Klenk H.-P."/>
        </authorList>
    </citation>
    <scope>NUCLEOTIDE SEQUENCE [LARGE SCALE GENOMIC DNA]</scope>
    <source>
        <strain evidence="9 10">DSM 45486</strain>
    </source>
</reference>
<evidence type="ECO:0000256" key="6">
    <source>
        <dbReference type="ARBA" id="ARBA00023164"/>
    </source>
</evidence>
<evidence type="ECO:0000256" key="4">
    <source>
        <dbReference type="ARBA" id="ARBA00023004"/>
    </source>
</evidence>
<dbReference type="InterPro" id="IPR036188">
    <property type="entry name" value="FAD/NAD-bd_sf"/>
</dbReference>
<evidence type="ECO:0000259" key="8">
    <source>
        <dbReference type="PROSITE" id="PS51379"/>
    </source>
</evidence>
<keyword evidence="10" id="KW-1185">Reference proteome</keyword>
<evidence type="ECO:0000256" key="2">
    <source>
        <dbReference type="ARBA" id="ARBA00022723"/>
    </source>
</evidence>
<dbReference type="Proteomes" id="UP000552097">
    <property type="component" value="Unassembled WGS sequence"/>
</dbReference>
<evidence type="ECO:0000256" key="7">
    <source>
        <dbReference type="ARBA" id="ARBA00029440"/>
    </source>
</evidence>
<comment type="pathway">
    <text evidence="7">Amino-acid biosynthesis.</text>
</comment>
<evidence type="ECO:0000256" key="1">
    <source>
        <dbReference type="ARBA" id="ARBA00022605"/>
    </source>
</evidence>
<comment type="caution">
    <text evidence="9">The sequence shown here is derived from an EMBL/GenBank/DDBJ whole genome shotgun (WGS) entry which is preliminary data.</text>
</comment>
<organism evidence="9 10">
    <name type="scientific">Saccharothrix ecbatanensis</name>
    <dbReference type="NCBI Taxonomy" id="1105145"/>
    <lineage>
        <taxon>Bacteria</taxon>
        <taxon>Bacillati</taxon>
        <taxon>Actinomycetota</taxon>
        <taxon>Actinomycetes</taxon>
        <taxon>Pseudonocardiales</taxon>
        <taxon>Pseudonocardiaceae</taxon>
        <taxon>Saccharothrix</taxon>
    </lineage>
</organism>
<dbReference type="GO" id="GO:0006537">
    <property type="term" value="P:glutamate biosynthetic process"/>
    <property type="evidence" value="ECO:0007669"/>
    <property type="project" value="UniProtKB-KW"/>
</dbReference>
<evidence type="ECO:0000256" key="5">
    <source>
        <dbReference type="ARBA" id="ARBA00023014"/>
    </source>
</evidence>
<dbReference type="GO" id="GO:0004355">
    <property type="term" value="F:glutamate synthase (NADPH) activity"/>
    <property type="evidence" value="ECO:0007669"/>
    <property type="project" value="UniProtKB-EC"/>
</dbReference>